<gene>
    <name evidence="3" type="ORF">DKT68_30130</name>
</gene>
<proteinExistence type="predicted"/>
<evidence type="ECO:0000256" key="1">
    <source>
        <dbReference type="SAM" id="MobiDB-lite"/>
    </source>
</evidence>
<dbReference type="Proteomes" id="UP000245410">
    <property type="component" value="Unassembled WGS sequence"/>
</dbReference>
<evidence type="ECO:0000313" key="4">
    <source>
        <dbReference type="Proteomes" id="UP000245410"/>
    </source>
</evidence>
<evidence type="ECO:0000256" key="2">
    <source>
        <dbReference type="SAM" id="Phobius"/>
    </source>
</evidence>
<dbReference type="EMBL" id="QGKR01000360">
    <property type="protein sequence ID" value="PWR04829.1"/>
    <property type="molecule type" value="Genomic_DNA"/>
</dbReference>
<evidence type="ECO:0000313" key="3">
    <source>
        <dbReference type="EMBL" id="PWR04829.1"/>
    </source>
</evidence>
<reference evidence="3 4" key="1">
    <citation type="submission" date="2018-05" db="EMBL/GenBank/DDBJ databases">
        <title>Micromonospora atacamensis sp. nov., a novel actinobacteria isolated from high altitude Atacama Desert soil.</title>
        <authorList>
            <person name="Carro L."/>
            <person name="Golinska P."/>
            <person name="Klenk H.-P."/>
            <person name="Goodfellow M."/>
        </authorList>
    </citation>
    <scope>NUCLEOTIDE SEQUENCE [LARGE SCALE GENOMIC DNA]</scope>
    <source>
        <strain evidence="3 4">5R2A7</strain>
    </source>
</reference>
<organism evidence="3 4">
    <name type="scientific">Micromonospora acroterricola</name>
    <dbReference type="NCBI Taxonomy" id="2202421"/>
    <lineage>
        <taxon>Bacteria</taxon>
        <taxon>Bacillati</taxon>
        <taxon>Actinomycetota</taxon>
        <taxon>Actinomycetes</taxon>
        <taxon>Micromonosporales</taxon>
        <taxon>Micromonosporaceae</taxon>
        <taxon>Micromonospora</taxon>
    </lineage>
</organism>
<name>A0A317CQR5_9ACTN</name>
<keyword evidence="2" id="KW-0472">Membrane</keyword>
<accession>A0A317CQR5</accession>
<dbReference type="RefSeq" id="WP_109820765.1">
    <property type="nucleotide sequence ID" value="NZ_QGKR01000360.1"/>
</dbReference>
<feature type="region of interest" description="Disordered" evidence="1">
    <location>
        <begin position="125"/>
        <end position="162"/>
    </location>
</feature>
<dbReference type="OrthoDB" id="3406156at2"/>
<keyword evidence="2" id="KW-1133">Transmembrane helix</keyword>
<feature type="transmembrane region" description="Helical" evidence="2">
    <location>
        <begin position="75"/>
        <end position="98"/>
    </location>
</feature>
<dbReference type="AlphaFoldDB" id="A0A317CQR5"/>
<keyword evidence="2" id="KW-0812">Transmembrane</keyword>
<comment type="caution">
    <text evidence="3">The sequence shown here is derived from an EMBL/GenBank/DDBJ whole genome shotgun (WGS) entry which is preliminary data.</text>
</comment>
<sequence length="183" mass="19991">MVTRRVAEMVLAVAARRWPTDLRDDLQREWVAELHVLAADGRRTKMVGFAVSLAVGRAGAPLVDRTTVHRRARRCTVAALLLAPPACVGIVVGTALAMNPIQTWLMGVRWSERAQKPLALRARVRHPGGPVGARRAGRPHANPDADPVNGLTRARSAGHVVPRRARRQITGRLVVTQRVGEDQ</sequence>
<keyword evidence="4" id="KW-1185">Reference proteome</keyword>
<protein>
    <submittedName>
        <fullName evidence="3">Uncharacterized protein</fullName>
    </submittedName>
</protein>